<dbReference type="AlphaFoldDB" id="A0A7C3KKF0"/>
<organism evidence="1">
    <name type="scientific">Oscillatoriales cyanobacterium SpSt-418</name>
    <dbReference type="NCBI Taxonomy" id="2282169"/>
    <lineage>
        <taxon>Bacteria</taxon>
        <taxon>Bacillati</taxon>
        <taxon>Cyanobacteriota</taxon>
        <taxon>Cyanophyceae</taxon>
        <taxon>Oscillatoriophycideae</taxon>
        <taxon>Oscillatoriales</taxon>
    </lineage>
</organism>
<reference evidence="1" key="1">
    <citation type="journal article" date="2020" name="mSystems">
        <title>Genome- and Community-Level Interaction Insights into Carbon Utilization and Element Cycling Functions of Hydrothermarchaeota in Hydrothermal Sediment.</title>
        <authorList>
            <person name="Zhou Z."/>
            <person name="Liu Y."/>
            <person name="Xu W."/>
            <person name="Pan J."/>
            <person name="Luo Z.H."/>
            <person name="Li M."/>
        </authorList>
    </citation>
    <scope>NUCLEOTIDE SEQUENCE [LARGE SCALE GENOMIC DNA]</scope>
    <source>
        <strain evidence="1">SpSt-418</strain>
    </source>
</reference>
<name>A0A7C3KKF0_9CYAN</name>
<protein>
    <submittedName>
        <fullName evidence="1">Uncharacterized protein</fullName>
    </submittedName>
</protein>
<accession>A0A7C3KKF0</accession>
<sequence>MQTEAQRALYWELEQITESVSKSEPNSLKNWLNGIWQVIVNVMTTSDEPKIWTSTDWFGHIWWNVYFPRTGQTVRLNSEEEVRIWLEEHLHLL</sequence>
<evidence type="ECO:0000313" key="1">
    <source>
        <dbReference type="EMBL" id="HFN01243.1"/>
    </source>
</evidence>
<dbReference type="EMBL" id="DSRU01000389">
    <property type="protein sequence ID" value="HFN01243.1"/>
    <property type="molecule type" value="Genomic_DNA"/>
</dbReference>
<proteinExistence type="predicted"/>
<gene>
    <name evidence="1" type="ORF">ENR64_26535</name>
</gene>
<comment type="caution">
    <text evidence="1">The sequence shown here is derived from an EMBL/GenBank/DDBJ whole genome shotgun (WGS) entry which is preliminary data.</text>
</comment>